<protein>
    <submittedName>
        <fullName evidence="1">Uncharacterized protein</fullName>
    </submittedName>
</protein>
<sequence length="80" mass="9243">MSPYVEVTGSYTYNIIKEVTKGLKKLLRSLSNIITELINYKPSKKLIFFLYYPGTPVIFYLKPMGYSLQGFTVNQIQLIL</sequence>
<dbReference type="EMBL" id="REGN01007949">
    <property type="protein sequence ID" value="RNA04835.1"/>
    <property type="molecule type" value="Genomic_DNA"/>
</dbReference>
<evidence type="ECO:0000313" key="2">
    <source>
        <dbReference type="Proteomes" id="UP000276133"/>
    </source>
</evidence>
<organism evidence="1 2">
    <name type="scientific">Brachionus plicatilis</name>
    <name type="common">Marine rotifer</name>
    <name type="synonym">Brachionus muelleri</name>
    <dbReference type="NCBI Taxonomy" id="10195"/>
    <lineage>
        <taxon>Eukaryota</taxon>
        <taxon>Metazoa</taxon>
        <taxon>Spiralia</taxon>
        <taxon>Gnathifera</taxon>
        <taxon>Rotifera</taxon>
        <taxon>Eurotatoria</taxon>
        <taxon>Monogononta</taxon>
        <taxon>Pseudotrocha</taxon>
        <taxon>Ploima</taxon>
        <taxon>Brachionidae</taxon>
        <taxon>Brachionus</taxon>
    </lineage>
</organism>
<proteinExistence type="predicted"/>
<keyword evidence="2" id="KW-1185">Reference proteome</keyword>
<gene>
    <name evidence="1" type="ORF">BpHYR1_009140</name>
</gene>
<accession>A0A3M7Q1D9</accession>
<comment type="caution">
    <text evidence="1">The sequence shown here is derived from an EMBL/GenBank/DDBJ whole genome shotgun (WGS) entry which is preliminary data.</text>
</comment>
<evidence type="ECO:0000313" key="1">
    <source>
        <dbReference type="EMBL" id="RNA04835.1"/>
    </source>
</evidence>
<dbReference type="AlphaFoldDB" id="A0A3M7Q1D9"/>
<reference evidence="1 2" key="1">
    <citation type="journal article" date="2018" name="Sci. Rep.">
        <title>Genomic signatures of local adaptation to the degree of environmental predictability in rotifers.</title>
        <authorList>
            <person name="Franch-Gras L."/>
            <person name="Hahn C."/>
            <person name="Garcia-Roger E.M."/>
            <person name="Carmona M.J."/>
            <person name="Serra M."/>
            <person name="Gomez A."/>
        </authorList>
    </citation>
    <scope>NUCLEOTIDE SEQUENCE [LARGE SCALE GENOMIC DNA]</scope>
    <source>
        <strain evidence="1">HYR1</strain>
    </source>
</reference>
<name>A0A3M7Q1D9_BRAPC</name>
<dbReference type="Proteomes" id="UP000276133">
    <property type="component" value="Unassembled WGS sequence"/>
</dbReference>